<name>A0A1G2P0P3_9BACT</name>
<sequence>MILTHEIILKEIESGNIAISPFDKALLGPGSYDLALGKSLRIFTKQNKPFNVTDDADFKELTDLIEIGDRGYTMVPGETVLGITKEKITLAPHIAGWLEGRSRFARIGLMVHVSSPFMQPGLDGQQVLEIANLSPTSLIIYPGTKICQFIFEYCEGEATYKGRFNEQTTA</sequence>
<gene>
    <name evidence="3" type="ORF">A3H68_02910</name>
</gene>
<dbReference type="SUPFAM" id="SSF51283">
    <property type="entry name" value="dUTPase-like"/>
    <property type="match status" value="1"/>
</dbReference>
<dbReference type="EMBL" id="MHSH01000038">
    <property type="protein sequence ID" value="OHA41151.1"/>
    <property type="molecule type" value="Genomic_DNA"/>
</dbReference>
<dbReference type="Gene3D" id="2.70.40.10">
    <property type="match status" value="1"/>
</dbReference>
<dbReference type="NCBIfam" id="TIGR02274">
    <property type="entry name" value="dCTP_deam"/>
    <property type="match status" value="1"/>
</dbReference>
<organism evidence="3 4">
    <name type="scientific">Candidatus Taylorbacteria bacterium RIFCSPLOWO2_02_FULL_46_40</name>
    <dbReference type="NCBI Taxonomy" id="1802329"/>
    <lineage>
        <taxon>Bacteria</taxon>
        <taxon>Candidatus Tayloriibacteriota</taxon>
    </lineage>
</organism>
<accession>A0A1G2P0P3</accession>
<dbReference type="PANTHER" id="PTHR42680">
    <property type="entry name" value="DCTP DEAMINASE"/>
    <property type="match status" value="1"/>
</dbReference>
<proteinExistence type="predicted"/>
<dbReference type="InterPro" id="IPR011962">
    <property type="entry name" value="dCTP_deaminase"/>
</dbReference>
<dbReference type="Proteomes" id="UP000176429">
    <property type="component" value="Unassembled WGS sequence"/>
</dbReference>
<dbReference type="PANTHER" id="PTHR42680:SF3">
    <property type="entry name" value="DCTP DEAMINASE"/>
    <property type="match status" value="1"/>
</dbReference>
<dbReference type="GO" id="GO:0006229">
    <property type="term" value="P:dUTP biosynthetic process"/>
    <property type="evidence" value="ECO:0007669"/>
    <property type="project" value="InterPro"/>
</dbReference>
<keyword evidence="1" id="KW-0378">Hydrolase</keyword>
<evidence type="ECO:0000256" key="2">
    <source>
        <dbReference type="ARBA" id="ARBA00023080"/>
    </source>
</evidence>
<dbReference type="AlphaFoldDB" id="A0A1G2P0P3"/>
<evidence type="ECO:0000256" key="1">
    <source>
        <dbReference type="ARBA" id="ARBA00022801"/>
    </source>
</evidence>
<dbReference type="InterPro" id="IPR033704">
    <property type="entry name" value="dUTPase_trimeric"/>
</dbReference>
<protein>
    <submittedName>
        <fullName evidence="3">dCTP deaminase</fullName>
    </submittedName>
</protein>
<dbReference type="GO" id="GO:0008829">
    <property type="term" value="F:dCTP deaminase activity"/>
    <property type="evidence" value="ECO:0007669"/>
    <property type="project" value="InterPro"/>
</dbReference>
<comment type="caution">
    <text evidence="3">The sequence shown here is derived from an EMBL/GenBank/DDBJ whole genome shotgun (WGS) entry which is preliminary data.</text>
</comment>
<reference evidence="3 4" key="1">
    <citation type="journal article" date="2016" name="Nat. Commun.">
        <title>Thousands of microbial genomes shed light on interconnected biogeochemical processes in an aquifer system.</title>
        <authorList>
            <person name="Anantharaman K."/>
            <person name="Brown C.T."/>
            <person name="Hug L.A."/>
            <person name="Sharon I."/>
            <person name="Castelle C.J."/>
            <person name="Probst A.J."/>
            <person name="Thomas B.C."/>
            <person name="Singh A."/>
            <person name="Wilkins M.J."/>
            <person name="Karaoz U."/>
            <person name="Brodie E.L."/>
            <person name="Williams K.H."/>
            <person name="Hubbard S.S."/>
            <person name="Banfield J.F."/>
        </authorList>
    </citation>
    <scope>NUCLEOTIDE SEQUENCE [LARGE SCALE GENOMIC DNA]</scope>
</reference>
<evidence type="ECO:0000313" key="3">
    <source>
        <dbReference type="EMBL" id="OHA41151.1"/>
    </source>
</evidence>
<dbReference type="CDD" id="cd07557">
    <property type="entry name" value="trimeric_dUTPase"/>
    <property type="match status" value="1"/>
</dbReference>
<dbReference type="InterPro" id="IPR036157">
    <property type="entry name" value="dUTPase-like_sf"/>
</dbReference>
<dbReference type="Pfam" id="PF22769">
    <property type="entry name" value="DCD"/>
    <property type="match status" value="1"/>
</dbReference>
<evidence type="ECO:0000313" key="4">
    <source>
        <dbReference type="Proteomes" id="UP000176429"/>
    </source>
</evidence>
<keyword evidence="2" id="KW-0546">Nucleotide metabolism</keyword>